<name>M8BW91_AEGTA</name>
<dbReference type="EnsemblPlants" id="EMT07198">
    <property type="protein sequence ID" value="EMT07198"/>
    <property type="gene ID" value="F775_09733"/>
</dbReference>
<reference evidence="1" key="1">
    <citation type="submission" date="2015-06" db="UniProtKB">
        <authorList>
            <consortium name="EnsemblPlants"/>
        </authorList>
    </citation>
    <scope>IDENTIFICATION</scope>
</reference>
<proteinExistence type="predicted"/>
<evidence type="ECO:0000313" key="1">
    <source>
        <dbReference type="EnsemblPlants" id="EMT07198"/>
    </source>
</evidence>
<protein>
    <submittedName>
        <fullName evidence="1">Uncharacterized protein</fullName>
    </submittedName>
</protein>
<dbReference type="AlphaFoldDB" id="M8BW91"/>
<accession>M8BW91</accession>
<sequence length="90" mass="10278">MSNVEYLEESCSKERSSSIKDGYDNMYWRMLVVLDSLTCEKILLHLKKAIMLDLTSNIAFKEVFLTKEVFQAVDGQEPPEPCKDNVQATA</sequence>
<organism evidence="1">
    <name type="scientific">Aegilops tauschii</name>
    <name type="common">Tausch's goatgrass</name>
    <name type="synonym">Aegilops squarrosa</name>
    <dbReference type="NCBI Taxonomy" id="37682"/>
    <lineage>
        <taxon>Eukaryota</taxon>
        <taxon>Viridiplantae</taxon>
        <taxon>Streptophyta</taxon>
        <taxon>Embryophyta</taxon>
        <taxon>Tracheophyta</taxon>
        <taxon>Spermatophyta</taxon>
        <taxon>Magnoliopsida</taxon>
        <taxon>Liliopsida</taxon>
        <taxon>Poales</taxon>
        <taxon>Poaceae</taxon>
        <taxon>BOP clade</taxon>
        <taxon>Pooideae</taxon>
        <taxon>Triticodae</taxon>
        <taxon>Triticeae</taxon>
        <taxon>Triticinae</taxon>
        <taxon>Aegilops</taxon>
    </lineage>
</organism>